<reference evidence="1" key="1">
    <citation type="journal article" date="2020" name="Fungal Divers.">
        <title>Resolving the Mortierellaceae phylogeny through synthesis of multi-gene phylogenetics and phylogenomics.</title>
        <authorList>
            <person name="Vandepol N."/>
            <person name="Liber J."/>
            <person name="Desiro A."/>
            <person name="Na H."/>
            <person name="Kennedy M."/>
            <person name="Barry K."/>
            <person name="Grigoriev I.V."/>
            <person name="Miller A.N."/>
            <person name="O'Donnell K."/>
            <person name="Stajich J.E."/>
            <person name="Bonito G."/>
        </authorList>
    </citation>
    <scope>NUCLEOTIDE SEQUENCE</scope>
    <source>
        <strain evidence="1">KOD948</strain>
    </source>
</reference>
<gene>
    <name evidence="1" type="ORF">BG011_008056</name>
</gene>
<accession>A0A9P6PQX4</accession>
<feature type="non-terminal residue" evidence="1">
    <location>
        <position position="1"/>
    </location>
</feature>
<evidence type="ECO:0000313" key="2">
    <source>
        <dbReference type="Proteomes" id="UP000726737"/>
    </source>
</evidence>
<protein>
    <submittedName>
        <fullName evidence="1">Uncharacterized protein</fullName>
    </submittedName>
</protein>
<dbReference type="AlphaFoldDB" id="A0A9P6PQX4"/>
<dbReference type="Proteomes" id="UP000726737">
    <property type="component" value="Unassembled WGS sequence"/>
</dbReference>
<proteinExistence type="predicted"/>
<keyword evidence="2" id="KW-1185">Reference proteome</keyword>
<name>A0A9P6PQX4_9FUNG</name>
<comment type="caution">
    <text evidence="1">The sequence shown here is derived from an EMBL/GenBank/DDBJ whole genome shotgun (WGS) entry which is preliminary data.</text>
</comment>
<evidence type="ECO:0000313" key="1">
    <source>
        <dbReference type="EMBL" id="KAG0250833.1"/>
    </source>
</evidence>
<dbReference type="EMBL" id="JAAAJA010000645">
    <property type="protein sequence ID" value="KAG0250833.1"/>
    <property type="molecule type" value="Genomic_DNA"/>
</dbReference>
<sequence>GQLLDLKRILETGILDLSGRSSLYNGQDLTKVPSKCNNVGPKRCVQFVHIASEYRTNCFK</sequence>
<organism evidence="1 2">
    <name type="scientific">Mortierella polycephala</name>
    <dbReference type="NCBI Taxonomy" id="41804"/>
    <lineage>
        <taxon>Eukaryota</taxon>
        <taxon>Fungi</taxon>
        <taxon>Fungi incertae sedis</taxon>
        <taxon>Mucoromycota</taxon>
        <taxon>Mortierellomycotina</taxon>
        <taxon>Mortierellomycetes</taxon>
        <taxon>Mortierellales</taxon>
        <taxon>Mortierellaceae</taxon>
        <taxon>Mortierella</taxon>
    </lineage>
</organism>